<protein>
    <submittedName>
        <fullName evidence="1">Uncharacterized protein</fullName>
    </submittedName>
</protein>
<organism evidence="1">
    <name type="scientific">Arundo donax</name>
    <name type="common">Giant reed</name>
    <name type="synonym">Donax arundinaceus</name>
    <dbReference type="NCBI Taxonomy" id="35708"/>
    <lineage>
        <taxon>Eukaryota</taxon>
        <taxon>Viridiplantae</taxon>
        <taxon>Streptophyta</taxon>
        <taxon>Embryophyta</taxon>
        <taxon>Tracheophyta</taxon>
        <taxon>Spermatophyta</taxon>
        <taxon>Magnoliopsida</taxon>
        <taxon>Liliopsida</taxon>
        <taxon>Poales</taxon>
        <taxon>Poaceae</taxon>
        <taxon>PACMAD clade</taxon>
        <taxon>Arundinoideae</taxon>
        <taxon>Arundineae</taxon>
        <taxon>Arundo</taxon>
    </lineage>
</organism>
<evidence type="ECO:0000313" key="1">
    <source>
        <dbReference type="EMBL" id="JAD59850.1"/>
    </source>
</evidence>
<reference evidence="1" key="1">
    <citation type="submission" date="2014-09" db="EMBL/GenBank/DDBJ databases">
        <authorList>
            <person name="Magalhaes I.L.F."/>
            <person name="Oliveira U."/>
            <person name="Santos F.R."/>
            <person name="Vidigal T.H.D.A."/>
            <person name="Brescovit A.D."/>
            <person name="Santos A.J."/>
        </authorList>
    </citation>
    <scope>NUCLEOTIDE SEQUENCE</scope>
    <source>
        <tissue evidence="1">Shoot tissue taken approximately 20 cm above the soil surface</tissue>
    </source>
</reference>
<proteinExistence type="predicted"/>
<reference evidence="1" key="2">
    <citation type="journal article" date="2015" name="Data Brief">
        <title>Shoot transcriptome of the giant reed, Arundo donax.</title>
        <authorList>
            <person name="Barrero R.A."/>
            <person name="Guerrero F.D."/>
            <person name="Moolhuijzen P."/>
            <person name="Goolsby J.A."/>
            <person name="Tidwell J."/>
            <person name="Bellgard S.E."/>
            <person name="Bellgard M.I."/>
        </authorList>
    </citation>
    <scope>NUCLEOTIDE SEQUENCE</scope>
    <source>
        <tissue evidence="1">Shoot tissue taken approximately 20 cm above the soil surface</tissue>
    </source>
</reference>
<accession>A0A0A9BF33</accession>
<dbReference type="AlphaFoldDB" id="A0A0A9BF33"/>
<name>A0A0A9BF33_ARUDO</name>
<dbReference type="EMBL" id="GBRH01238045">
    <property type="protein sequence ID" value="JAD59850.1"/>
    <property type="molecule type" value="Transcribed_RNA"/>
</dbReference>
<sequence length="22" mass="2465">MCCSTGCPKWVVCLMSSRTPKF</sequence>